<dbReference type="Proteomes" id="UP001163336">
    <property type="component" value="Chromosome"/>
</dbReference>
<dbReference type="InterPro" id="IPR038071">
    <property type="entry name" value="UROD/MetE-like_sf"/>
</dbReference>
<proteinExistence type="predicted"/>
<protein>
    <submittedName>
        <fullName evidence="1">5-methyltetrahydropteroyltriglutamate--homocysteine methyltransferase</fullName>
    </submittedName>
</protein>
<organism evidence="1 2">
    <name type="scientific">Massilia varians</name>
    <dbReference type="NCBI Taxonomy" id="457921"/>
    <lineage>
        <taxon>Bacteria</taxon>
        <taxon>Pseudomonadati</taxon>
        <taxon>Pseudomonadota</taxon>
        <taxon>Betaproteobacteria</taxon>
        <taxon>Burkholderiales</taxon>
        <taxon>Oxalobacteraceae</taxon>
        <taxon>Telluria group</taxon>
        <taxon>Massilia</taxon>
    </lineage>
</organism>
<dbReference type="GO" id="GO:0032259">
    <property type="term" value="P:methylation"/>
    <property type="evidence" value="ECO:0007669"/>
    <property type="project" value="UniProtKB-KW"/>
</dbReference>
<keyword evidence="2" id="KW-1185">Reference proteome</keyword>
<gene>
    <name evidence="1" type="primary">metE</name>
    <name evidence="1" type="ORF">MasN3_22600</name>
</gene>
<dbReference type="SUPFAM" id="SSF51726">
    <property type="entry name" value="UROD/MetE-like"/>
    <property type="match status" value="1"/>
</dbReference>
<keyword evidence="1" id="KW-0489">Methyltransferase</keyword>
<sequence>MIPTEPIGSIPRPPELIAAIRGGAADRALAPLLEAAVRATVLDFEATGAPVISDGEQGKLENFWSYPVRGAANTAPDGFRIPVQSGAGPTSHRMPRLTHGPFRYQCYADQYLRAARRHATRPRTLIKQAIISPSALSLLYPPDGLEGYTREQFLDDLVREHETEIRRCLEAGAHKVQIDFAEGPLAMRLDPSGALLASFVHLNNMALARFSAAERALIGLHVSAAGVRPPGSGAGAQETEVDYADLLPALFEIRAGSFYIAMAGQPDPERVLRIARDYARPDQRVFVGVVDPFDTRIESAAQVRDRVLLAARYLDLRRLGTTDDAGFAPFFDDDSISRASAFAKVRARVEGTRLASALLEGAA</sequence>
<dbReference type="EMBL" id="AP026966">
    <property type="protein sequence ID" value="BDT58766.1"/>
    <property type="molecule type" value="Genomic_DNA"/>
</dbReference>
<evidence type="ECO:0000313" key="1">
    <source>
        <dbReference type="EMBL" id="BDT58766.1"/>
    </source>
</evidence>
<accession>A0ABM8C6D8</accession>
<dbReference type="RefSeq" id="WP_281914200.1">
    <property type="nucleotide sequence ID" value="NZ_AP026966.1"/>
</dbReference>
<evidence type="ECO:0000313" key="2">
    <source>
        <dbReference type="Proteomes" id="UP001163336"/>
    </source>
</evidence>
<dbReference type="GO" id="GO:0008168">
    <property type="term" value="F:methyltransferase activity"/>
    <property type="evidence" value="ECO:0007669"/>
    <property type="project" value="UniProtKB-KW"/>
</dbReference>
<reference evidence="1" key="1">
    <citation type="submission" date="2022-11" db="EMBL/GenBank/DDBJ databases">
        <title>Isolation and characterization of PLA-degrading bacterium Massilia sp. from Antarctic soil.</title>
        <authorList>
            <person name="Sato K."/>
            <person name="Gomez-Fuentes C."/>
            <person name="Ahmad S.A."/>
            <person name="Zulkharnain A."/>
        </authorList>
    </citation>
    <scope>NUCLEOTIDE SEQUENCE</scope>
    <source>
        <strain evidence="1">N-3</strain>
    </source>
</reference>
<name>A0ABM8C6D8_9BURK</name>
<keyword evidence="1" id="KW-0808">Transferase</keyword>
<dbReference type="Gene3D" id="3.20.20.210">
    <property type="match status" value="1"/>
</dbReference>